<dbReference type="SMART" id="SM00812">
    <property type="entry name" value="Alpha_L_fucos"/>
    <property type="match status" value="1"/>
</dbReference>
<evidence type="ECO:0000256" key="2">
    <source>
        <dbReference type="ARBA" id="ARBA00007951"/>
    </source>
</evidence>
<protein>
    <recommendedName>
        <fullName evidence="3">alpha-L-fucosidase</fullName>
        <ecNumber evidence="3">3.2.1.51</ecNumber>
    </recommendedName>
</protein>
<dbReference type="InterPro" id="IPR017853">
    <property type="entry name" value="GH"/>
</dbReference>
<dbReference type="EMBL" id="QICL01000010">
    <property type="protein sequence ID" value="PXV64435.1"/>
    <property type="molecule type" value="Genomic_DNA"/>
</dbReference>
<accession>A0A2V3PWA0</accession>
<feature type="chain" id="PRO_5016031996" description="alpha-L-fucosidase" evidence="7">
    <location>
        <begin position="22"/>
        <end position="447"/>
    </location>
</feature>
<feature type="domain" description="Glycoside hydrolase family 29 N-terminal" evidence="8">
    <location>
        <begin position="28"/>
        <end position="351"/>
    </location>
</feature>
<keyword evidence="5" id="KW-0378">Hydrolase</keyword>
<dbReference type="GO" id="GO:0005764">
    <property type="term" value="C:lysosome"/>
    <property type="evidence" value="ECO:0007669"/>
    <property type="project" value="TreeGrafter"/>
</dbReference>
<dbReference type="Gene3D" id="3.20.20.80">
    <property type="entry name" value="Glycosidases"/>
    <property type="match status" value="1"/>
</dbReference>
<dbReference type="GO" id="GO:0004560">
    <property type="term" value="F:alpha-L-fucosidase activity"/>
    <property type="evidence" value="ECO:0007669"/>
    <property type="project" value="InterPro"/>
</dbReference>
<dbReference type="SUPFAM" id="SSF51445">
    <property type="entry name" value="(Trans)glycosidases"/>
    <property type="match status" value="1"/>
</dbReference>
<dbReference type="InterPro" id="IPR057739">
    <property type="entry name" value="Glyco_hydro_29_N"/>
</dbReference>
<gene>
    <name evidence="9" type="ORF">CLV62_11079</name>
</gene>
<organism evidence="9 10">
    <name type="scientific">Dysgonomonas alginatilytica</name>
    <dbReference type="NCBI Taxonomy" id="1605892"/>
    <lineage>
        <taxon>Bacteria</taxon>
        <taxon>Pseudomonadati</taxon>
        <taxon>Bacteroidota</taxon>
        <taxon>Bacteroidia</taxon>
        <taxon>Bacteroidales</taxon>
        <taxon>Dysgonomonadaceae</taxon>
        <taxon>Dysgonomonas</taxon>
    </lineage>
</organism>
<proteinExistence type="inferred from homology"/>
<evidence type="ECO:0000259" key="8">
    <source>
        <dbReference type="Pfam" id="PF01120"/>
    </source>
</evidence>
<dbReference type="Proteomes" id="UP000247973">
    <property type="component" value="Unassembled WGS sequence"/>
</dbReference>
<keyword evidence="10" id="KW-1185">Reference proteome</keyword>
<dbReference type="InterPro" id="IPR000933">
    <property type="entry name" value="Glyco_hydro_29"/>
</dbReference>
<keyword evidence="4 7" id="KW-0732">Signal</keyword>
<evidence type="ECO:0000256" key="5">
    <source>
        <dbReference type="ARBA" id="ARBA00022801"/>
    </source>
</evidence>
<dbReference type="PANTHER" id="PTHR10030:SF37">
    <property type="entry name" value="ALPHA-L-FUCOSIDASE-RELATED"/>
    <property type="match status" value="1"/>
</dbReference>
<dbReference type="InterPro" id="IPR016286">
    <property type="entry name" value="FUC_metazoa-typ"/>
</dbReference>
<name>A0A2V3PWA0_9BACT</name>
<dbReference type="GO" id="GO:0006004">
    <property type="term" value="P:fucose metabolic process"/>
    <property type="evidence" value="ECO:0007669"/>
    <property type="project" value="InterPro"/>
</dbReference>
<reference evidence="9 10" key="1">
    <citation type="submission" date="2018-03" db="EMBL/GenBank/DDBJ databases">
        <title>Genomic Encyclopedia of Archaeal and Bacterial Type Strains, Phase II (KMG-II): from individual species to whole genera.</title>
        <authorList>
            <person name="Goeker M."/>
        </authorList>
    </citation>
    <scope>NUCLEOTIDE SEQUENCE [LARGE SCALE GENOMIC DNA]</scope>
    <source>
        <strain evidence="9 10">DSM 100214</strain>
    </source>
</reference>
<feature type="signal peptide" evidence="7">
    <location>
        <begin position="1"/>
        <end position="21"/>
    </location>
</feature>
<evidence type="ECO:0000256" key="3">
    <source>
        <dbReference type="ARBA" id="ARBA00012662"/>
    </source>
</evidence>
<comment type="function">
    <text evidence="1">Alpha-L-fucosidase is responsible for hydrolyzing the alpha-1,6-linked fucose joined to the reducing-end N-acetylglucosamine of the carbohydrate moieties of glycoproteins.</text>
</comment>
<comment type="similarity">
    <text evidence="2">Belongs to the glycosyl hydrolase 29 family.</text>
</comment>
<dbReference type="PANTHER" id="PTHR10030">
    <property type="entry name" value="ALPHA-L-FUCOSIDASE"/>
    <property type="match status" value="1"/>
</dbReference>
<evidence type="ECO:0000256" key="4">
    <source>
        <dbReference type="ARBA" id="ARBA00022729"/>
    </source>
</evidence>
<comment type="caution">
    <text evidence="9">The sequence shown here is derived from an EMBL/GenBank/DDBJ whole genome shotgun (WGS) entry which is preliminary data.</text>
</comment>
<dbReference type="AlphaFoldDB" id="A0A2V3PWA0"/>
<dbReference type="PRINTS" id="PR00741">
    <property type="entry name" value="GLHYDRLASE29"/>
</dbReference>
<evidence type="ECO:0000256" key="7">
    <source>
        <dbReference type="SAM" id="SignalP"/>
    </source>
</evidence>
<evidence type="ECO:0000313" key="9">
    <source>
        <dbReference type="EMBL" id="PXV64435.1"/>
    </source>
</evidence>
<sequence length="447" mass="51446">MMRRSLSIIIGLCICANLTFAQNKSLSLDPQKAEWFKDAKFGMFIHWGLYSMLEGSYKNRTLPDTTLENGNTWYAEWIQMRLEIPGSEYQKLAQAFNPVDFDADAWIAEAKNAGMRYFVITSKHHDGFALWDTKVSDFKVTNTPFKRDILAELVAACKKYGIKYGFYYSHWQDWEYPGGGMPNWMTMVPDDQFEKYWQEKSLPQVKELLVNFDPDLLWFDTWDWPTHITDKRRDELIALVRENSSKCLINGRISYLNPGDNIDFLEMHDNQYPEKMLDKPWQTPATMVHSWGWHAKDYAWKPTSEMLGYLVNNVSKGGNYLLNIGPKPDGTFPKAATRRLREMGAWMVPNQESIYGTKPVKVETPAGVYLAQKSEDNKHYLYISLTNAIGKVNLPFDVSTIKNCVVLESDMPISFSKANGGVTFDIPQSLFKDCSVQVLKAEITEEL</sequence>
<evidence type="ECO:0000256" key="6">
    <source>
        <dbReference type="ARBA" id="ARBA00023295"/>
    </source>
</evidence>
<dbReference type="RefSeq" id="WP_245904067.1">
    <property type="nucleotide sequence ID" value="NZ_QICL01000010.1"/>
</dbReference>
<evidence type="ECO:0000313" key="10">
    <source>
        <dbReference type="Proteomes" id="UP000247973"/>
    </source>
</evidence>
<dbReference type="EC" id="3.2.1.51" evidence="3"/>
<keyword evidence="6" id="KW-0326">Glycosidase</keyword>
<dbReference type="Pfam" id="PF01120">
    <property type="entry name" value="Alpha_L_fucos"/>
    <property type="match status" value="1"/>
</dbReference>
<evidence type="ECO:0000256" key="1">
    <source>
        <dbReference type="ARBA" id="ARBA00004071"/>
    </source>
</evidence>
<dbReference type="GO" id="GO:0016139">
    <property type="term" value="P:glycoside catabolic process"/>
    <property type="evidence" value="ECO:0007669"/>
    <property type="project" value="TreeGrafter"/>
</dbReference>